<reference evidence="10" key="3">
    <citation type="journal article" date="2021" name="Syst. Appl. Microbiol.">
        <title>Roseomonas hellenica sp. nov., isolated from roots of wild-growing Alkanna tinctoria.</title>
        <authorList>
            <person name="Rat A."/>
            <person name="Naranjo H.D."/>
            <person name="Lebbe L."/>
            <person name="Cnockaert M."/>
            <person name="Krigas N."/>
            <person name="Grigoriadou K."/>
            <person name="Maloupa E."/>
            <person name="Willems A."/>
        </authorList>
    </citation>
    <scope>NUCLEOTIDE SEQUENCE</scope>
    <source>
        <strain evidence="10">LMG 31161</strain>
    </source>
</reference>
<evidence type="ECO:0000256" key="4">
    <source>
        <dbReference type="ARBA" id="ARBA00022679"/>
    </source>
</evidence>
<evidence type="ECO:0000256" key="5">
    <source>
        <dbReference type="ARBA" id="ARBA00022741"/>
    </source>
</evidence>
<accession>A0A9X9WQK8</accession>
<dbReference type="SUPFAM" id="SSF55874">
    <property type="entry name" value="ATPase domain of HSP90 chaperone/DNA topoisomerase II/histidine kinase"/>
    <property type="match status" value="1"/>
</dbReference>
<dbReference type="CDD" id="cd18773">
    <property type="entry name" value="PDC1_HK_sensor"/>
    <property type="match status" value="1"/>
</dbReference>
<dbReference type="Pfam" id="PF02518">
    <property type="entry name" value="HATPase_c"/>
    <property type="match status" value="1"/>
</dbReference>
<dbReference type="RefSeq" id="WP_168043662.1">
    <property type="nucleotide sequence ID" value="NZ_JAAEDK010000124.1"/>
</dbReference>
<dbReference type="PROSITE" id="PS50109">
    <property type="entry name" value="HIS_KIN"/>
    <property type="match status" value="1"/>
</dbReference>
<dbReference type="SMART" id="SM00387">
    <property type="entry name" value="HATPase_c"/>
    <property type="match status" value="1"/>
</dbReference>
<comment type="catalytic activity">
    <reaction evidence="1">
        <text>ATP + protein L-histidine = ADP + protein N-phospho-L-histidine.</text>
        <dbReference type="EC" id="2.7.13.3"/>
    </reaction>
</comment>
<keyword evidence="8" id="KW-0812">Transmembrane</keyword>
<dbReference type="EC" id="2.7.13.3" evidence="2"/>
<evidence type="ECO:0000313" key="12">
    <source>
        <dbReference type="Proteomes" id="UP000746741"/>
    </source>
</evidence>
<dbReference type="PANTHER" id="PTHR41523">
    <property type="entry name" value="TWO-COMPONENT SYSTEM SENSOR PROTEIN"/>
    <property type="match status" value="1"/>
</dbReference>
<keyword evidence="6" id="KW-0418">Kinase</keyword>
<dbReference type="PANTHER" id="PTHR41523:SF8">
    <property type="entry name" value="ETHYLENE RESPONSE SENSOR PROTEIN"/>
    <property type="match status" value="1"/>
</dbReference>
<dbReference type="GO" id="GO:0004673">
    <property type="term" value="F:protein histidine kinase activity"/>
    <property type="evidence" value="ECO:0007669"/>
    <property type="project" value="UniProtKB-EC"/>
</dbReference>
<sequence length="556" mass="59444">MTGLRRRLLLILLVPFVGIYGAIAWRDYAREVAADRTAALVLHQATAAHASAEMDVVEEMLLAVAGRTELLAMTPEACDAALRAAHDLFGQRYADVWILDGDGRLLCSAAPVQHGIDPHDLPVLRDVQAIRPHTVSWFSIGLLSGRPVLRAATPVLAPDGGLRAVVGASVVLDQVFRPQHAASITGAQHSWLIDRTGTAVSVTGGAAAALPDVGTLERMLYGGVRTAEGNARSGEPYASTVAVLRPDLLLLAGVPMDGLRPAARAALRVRWIELGGVMIGCLIVVLIGLEIGVVRPLCRLAARVRAWSPGQPFAATGDGHRLPEVREIDTAMLAASDAIIAREAALRDARWQHDLAMEAVNHRVHNNLQIVASLLSMQANGRVQPEVRTELIVVRDRVRALAALYRHLSRALDPRGITLGPYIEELCRQLAPIVCVASNADVATAIEIDDMDLRADQTGSLVLLITEAVTNALQHAFPAGRPGTITVSLKQQREGAQLVVADNGVGLPKEMECRKSLGLKLIRAFAEDLGGAAQISSDHGTLISVRFAVNHSPARR</sequence>
<evidence type="ECO:0000256" key="2">
    <source>
        <dbReference type="ARBA" id="ARBA00012438"/>
    </source>
</evidence>
<evidence type="ECO:0000313" key="11">
    <source>
        <dbReference type="EMBL" id="NKE19754.1"/>
    </source>
</evidence>
<keyword evidence="7" id="KW-0067">ATP-binding</keyword>
<dbReference type="Proteomes" id="UP001138708">
    <property type="component" value="Unassembled WGS sequence"/>
</dbReference>
<feature type="domain" description="Histidine kinase" evidence="9">
    <location>
        <begin position="359"/>
        <end position="551"/>
    </location>
</feature>
<evidence type="ECO:0000256" key="7">
    <source>
        <dbReference type="ARBA" id="ARBA00022840"/>
    </source>
</evidence>
<reference evidence="10" key="1">
    <citation type="submission" date="2020-01" db="EMBL/GenBank/DDBJ databases">
        <authorList>
            <person name="Rat A."/>
        </authorList>
    </citation>
    <scope>NUCLEOTIDE SEQUENCE</scope>
    <source>
        <strain evidence="10">LMG 31161</strain>
    </source>
</reference>
<keyword evidence="4" id="KW-0808">Transferase</keyword>
<dbReference type="InterPro" id="IPR011495">
    <property type="entry name" value="Sig_transdc_His_kin_sub2_dim/P"/>
</dbReference>
<protein>
    <recommendedName>
        <fullName evidence="2">histidine kinase</fullName>
        <ecNumber evidence="2">2.7.13.3</ecNumber>
    </recommendedName>
</protein>
<organism evidence="10 13">
    <name type="scientific">Neoroseomonas oryzicola</name>
    <dbReference type="NCBI Taxonomy" id="535904"/>
    <lineage>
        <taxon>Bacteria</taxon>
        <taxon>Pseudomonadati</taxon>
        <taxon>Pseudomonadota</taxon>
        <taxon>Alphaproteobacteria</taxon>
        <taxon>Acetobacterales</taxon>
        <taxon>Acetobacteraceae</taxon>
        <taxon>Neoroseomonas</taxon>
    </lineage>
</organism>
<dbReference type="GO" id="GO:0005524">
    <property type="term" value="F:ATP binding"/>
    <property type="evidence" value="ECO:0007669"/>
    <property type="project" value="UniProtKB-KW"/>
</dbReference>
<evidence type="ECO:0000256" key="8">
    <source>
        <dbReference type="SAM" id="Phobius"/>
    </source>
</evidence>
<evidence type="ECO:0000256" key="3">
    <source>
        <dbReference type="ARBA" id="ARBA00022553"/>
    </source>
</evidence>
<evidence type="ECO:0000259" key="9">
    <source>
        <dbReference type="PROSITE" id="PS50109"/>
    </source>
</evidence>
<dbReference type="Proteomes" id="UP000746741">
    <property type="component" value="Unassembled WGS sequence"/>
</dbReference>
<proteinExistence type="predicted"/>
<dbReference type="Pfam" id="PF07568">
    <property type="entry name" value="HisKA_2"/>
    <property type="match status" value="1"/>
</dbReference>
<comment type="caution">
    <text evidence="10">The sequence shown here is derived from an EMBL/GenBank/DDBJ whole genome shotgun (WGS) entry which is preliminary data.</text>
</comment>
<reference evidence="11 12" key="2">
    <citation type="submission" date="2020-02" db="EMBL/GenBank/DDBJ databases">
        <authorList>
            <person name="Sun Q."/>
            <person name="Inoue M."/>
        </authorList>
    </citation>
    <scope>NUCLEOTIDE SEQUENCE [LARGE SCALE GENOMIC DNA]</scope>
    <source>
        <strain evidence="11 12">KCTC 22478</strain>
    </source>
</reference>
<evidence type="ECO:0000313" key="10">
    <source>
        <dbReference type="EMBL" id="MBR0662618.1"/>
    </source>
</evidence>
<keyword evidence="12" id="KW-1185">Reference proteome</keyword>
<evidence type="ECO:0000256" key="6">
    <source>
        <dbReference type="ARBA" id="ARBA00022777"/>
    </source>
</evidence>
<name>A0A9X9WQK8_9PROT</name>
<dbReference type="AlphaFoldDB" id="A0A9X9WQK8"/>
<keyword evidence="8" id="KW-0472">Membrane</keyword>
<keyword evidence="3" id="KW-0597">Phosphoprotein</keyword>
<dbReference type="InterPro" id="IPR003594">
    <property type="entry name" value="HATPase_dom"/>
</dbReference>
<evidence type="ECO:0000313" key="13">
    <source>
        <dbReference type="Proteomes" id="UP001138708"/>
    </source>
</evidence>
<feature type="transmembrane region" description="Helical" evidence="8">
    <location>
        <begin position="271"/>
        <end position="293"/>
    </location>
</feature>
<dbReference type="Gene3D" id="3.30.450.20">
    <property type="entry name" value="PAS domain"/>
    <property type="match status" value="1"/>
</dbReference>
<evidence type="ECO:0000256" key="1">
    <source>
        <dbReference type="ARBA" id="ARBA00000085"/>
    </source>
</evidence>
<keyword evidence="5" id="KW-0547">Nucleotide-binding</keyword>
<dbReference type="InterPro" id="IPR036890">
    <property type="entry name" value="HATPase_C_sf"/>
</dbReference>
<dbReference type="Gene3D" id="3.30.565.10">
    <property type="entry name" value="Histidine kinase-like ATPase, C-terminal domain"/>
    <property type="match status" value="1"/>
</dbReference>
<dbReference type="InterPro" id="IPR005467">
    <property type="entry name" value="His_kinase_dom"/>
</dbReference>
<dbReference type="EMBL" id="JAAVUP010000013">
    <property type="protein sequence ID" value="NKE19754.1"/>
    <property type="molecule type" value="Genomic_DNA"/>
</dbReference>
<dbReference type="EMBL" id="JAAEDK010000124">
    <property type="protein sequence ID" value="MBR0662618.1"/>
    <property type="molecule type" value="Genomic_DNA"/>
</dbReference>
<keyword evidence="8" id="KW-1133">Transmembrane helix</keyword>
<gene>
    <name evidence="11" type="ORF">GWK15_22540</name>
    <name evidence="10" type="ORF">GXW75_25445</name>
</gene>